<sequence>MFLIISFIFIQEESKTRASEFGATNDWKSKQPSVPKLNPHSSTSNRLNVEPLNPSPSMMRQPANIGSMPQSCSNRWEMFNNEMPEVVKPAARYEQPSSSVPHAPVKTESSSNAFVRPPPSVPRHRSAFEAFKSNTGTQEVRNESRQLRENDVPLDRDTKSQRRSQRSQYDRRLNDELQQSQPERRRNNEFQQGDRDEYRRDDGPFLSRQGSYGRESRIREEQNFRYRTDRYADNDCYEAREPSRKGRSTTESGRNLPYPHLPPGSIFNRIFDESCIRRPQRLVTTRNSVTGKISSREPSQNGRPTTESGRNLPYPHLPPGSVFNRIFDESCIRRPQHRVCSRNTVTGEMSPEISQRFGYDNTSSRVYADNKRTFESASRQRNESRNYDRREDRNNCRDSSYPVHIDRETEHDSRKWSISNRQDSRHQNVQAPANNVSEANDSFTRLVSFVVYFLKPNSILSVYSDWTFVDRIIVVHLFSISALEVSLKPRPR</sequence>
<protein>
    <submittedName>
        <fullName evidence="4">PINc domain-containing protein</fullName>
    </submittedName>
</protein>
<evidence type="ECO:0000256" key="1">
    <source>
        <dbReference type="SAM" id="MobiDB-lite"/>
    </source>
</evidence>
<organism evidence="4">
    <name type="scientific">Haemonchus placei</name>
    <name type="common">Barber's pole worm</name>
    <dbReference type="NCBI Taxonomy" id="6290"/>
    <lineage>
        <taxon>Eukaryota</taxon>
        <taxon>Metazoa</taxon>
        <taxon>Ecdysozoa</taxon>
        <taxon>Nematoda</taxon>
        <taxon>Chromadorea</taxon>
        <taxon>Rhabditida</taxon>
        <taxon>Rhabditina</taxon>
        <taxon>Rhabditomorpha</taxon>
        <taxon>Strongyloidea</taxon>
        <taxon>Trichostrongylidae</taxon>
        <taxon>Haemonchus</taxon>
    </lineage>
</organism>
<feature type="compositionally biased region" description="Basic and acidic residues" evidence="1">
    <location>
        <begin position="140"/>
        <end position="160"/>
    </location>
</feature>
<accession>A0A0N4XAJ9</accession>
<feature type="region of interest" description="Disordered" evidence="1">
    <location>
        <begin position="282"/>
        <end position="317"/>
    </location>
</feature>
<dbReference type="EMBL" id="UZAF01023341">
    <property type="protein sequence ID" value="VDO89602.1"/>
    <property type="molecule type" value="Genomic_DNA"/>
</dbReference>
<keyword evidence="3" id="KW-1185">Reference proteome</keyword>
<feature type="compositionally biased region" description="Basic and acidic residues" evidence="1">
    <location>
        <begin position="404"/>
        <end position="415"/>
    </location>
</feature>
<feature type="region of interest" description="Disordered" evidence="1">
    <location>
        <begin position="91"/>
        <end position="221"/>
    </location>
</feature>
<dbReference type="AlphaFoldDB" id="A0A0N4XAJ9"/>
<evidence type="ECO:0000313" key="4">
    <source>
        <dbReference type="WBParaSite" id="HPLM_0002139401-mRNA-1"/>
    </source>
</evidence>
<feature type="compositionally biased region" description="Basic and acidic residues" evidence="1">
    <location>
        <begin position="370"/>
        <end position="396"/>
    </location>
</feature>
<feature type="region of interest" description="Disordered" evidence="1">
    <location>
        <begin position="370"/>
        <end position="434"/>
    </location>
</feature>
<reference evidence="4" key="1">
    <citation type="submission" date="2017-02" db="UniProtKB">
        <authorList>
            <consortium name="WormBaseParasite"/>
        </authorList>
    </citation>
    <scope>IDENTIFICATION</scope>
</reference>
<feature type="region of interest" description="Disordered" evidence="1">
    <location>
        <begin position="235"/>
        <end position="261"/>
    </location>
</feature>
<feature type="compositionally biased region" description="Polar residues" evidence="1">
    <location>
        <begin position="282"/>
        <end position="309"/>
    </location>
</feature>
<feature type="compositionally biased region" description="Polar residues" evidence="1">
    <location>
        <begin position="416"/>
        <end position="434"/>
    </location>
</feature>
<gene>
    <name evidence="2" type="ORF">HPLM_LOCUS21383</name>
</gene>
<reference evidence="2 3" key="2">
    <citation type="submission" date="2018-11" db="EMBL/GenBank/DDBJ databases">
        <authorList>
            <consortium name="Pathogen Informatics"/>
        </authorList>
    </citation>
    <scope>NUCLEOTIDE SEQUENCE [LARGE SCALE GENOMIC DNA]</scope>
    <source>
        <strain evidence="2 3">MHpl1</strain>
    </source>
</reference>
<feature type="compositionally biased region" description="Basic and acidic residues" evidence="1">
    <location>
        <begin position="235"/>
        <end position="244"/>
    </location>
</feature>
<dbReference type="Proteomes" id="UP000268014">
    <property type="component" value="Unassembled WGS sequence"/>
</dbReference>
<evidence type="ECO:0000313" key="2">
    <source>
        <dbReference type="EMBL" id="VDO89602.1"/>
    </source>
</evidence>
<feature type="compositionally biased region" description="Basic and acidic residues" evidence="1">
    <location>
        <begin position="182"/>
        <end position="203"/>
    </location>
</feature>
<dbReference type="WBParaSite" id="HPLM_0002139401-mRNA-1">
    <property type="protein sequence ID" value="HPLM_0002139401-mRNA-1"/>
    <property type="gene ID" value="HPLM_0002139401"/>
</dbReference>
<name>A0A0N4XAJ9_HAEPC</name>
<feature type="region of interest" description="Disordered" evidence="1">
    <location>
        <begin position="21"/>
        <end position="55"/>
    </location>
</feature>
<dbReference type="OrthoDB" id="5821992at2759"/>
<evidence type="ECO:0000313" key="3">
    <source>
        <dbReference type="Proteomes" id="UP000268014"/>
    </source>
</evidence>
<proteinExistence type="predicted"/>